<gene>
    <name evidence="1" type="ORF">K402DRAFT_275378</name>
</gene>
<evidence type="ECO:0000313" key="1">
    <source>
        <dbReference type="EMBL" id="KAF1980677.1"/>
    </source>
</evidence>
<dbReference type="EMBL" id="ML977229">
    <property type="protein sequence ID" value="KAF1980677.1"/>
    <property type="molecule type" value="Genomic_DNA"/>
</dbReference>
<proteinExistence type="predicted"/>
<protein>
    <submittedName>
        <fullName evidence="1">Uncharacterized protein</fullName>
    </submittedName>
</protein>
<name>A0A6G1GIV8_9PEZI</name>
<reference evidence="1" key="1">
    <citation type="journal article" date="2020" name="Stud. Mycol.">
        <title>101 Dothideomycetes genomes: a test case for predicting lifestyles and emergence of pathogens.</title>
        <authorList>
            <person name="Haridas S."/>
            <person name="Albert R."/>
            <person name="Binder M."/>
            <person name="Bloem J."/>
            <person name="Labutti K."/>
            <person name="Salamov A."/>
            <person name="Andreopoulos B."/>
            <person name="Baker S."/>
            <person name="Barry K."/>
            <person name="Bills G."/>
            <person name="Bluhm B."/>
            <person name="Cannon C."/>
            <person name="Castanera R."/>
            <person name="Culley D."/>
            <person name="Daum C."/>
            <person name="Ezra D."/>
            <person name="Gonzalez J."/>
            <person name="Henrissat B."/>
            <person name="Kuo A."/>
            <person name="Liang C."/>
            <person name="Lipzen A."/>
            <person name="Lutzoni F."/>
            <person name="Magnuson J."/>
            <person name="Mondo S."/>
            <person name="Nolan M."/>
            <person name="Ohm R."/>
            <person name="Pangilinan J."/>
            <person name="Park H.-J."/>
            <person name="Ramirez L."/>
            <person name="Alfaro M."/>
            <person name="Sun H."/>
            <person name="Tritt A."/>
            <person name="Yoshinaga Y."/>
            <person name="Zwiers L.-H."/>
            <person name="Turgeon B."/>
            <person name="Goodwin S."/>
            <person name="Spatafora J."/>
            <person name="Crous P."/>
            <person name="Grigoriev I."/>
        </authorList>
    </citation>
    <scope>NUCLEOTIDE SEQUENCE</scope>
    <source>
        <strain evidence="1">CBS 113979</strain>
    </source>
</reference>
<accession>A0A6G1GIV8</accession>
<keyword evidence="2" id="KW-1185">Reference proteome</keyword>
<evidence type="ECO:0000313" key="2">
    <source>
        <dbReference type="Proteomes" id="UP000800041"/>
    </source>
</evidence>
<dbReference type="Proteomes" id="UP000800041">
    <property type="component" value="Unassembled WGS sequence"/>
</dbReference>
<dbReference type="AlphaFoldDB" id="A0A6G1GIV8"/>
<organism evidence="1 2">
    <name type="scientific">Aulographum hederae CBS 113979</name>
    <dbReference type="NCBI Taxonomy" id="1176131"/>
    <lineage>
        <taxon>Eukaryota</taxon>
        <taxon>Fungi</taxon>
        <taxon>Dikarya</taxon>
        <taxon>Ascomycota</taxon>
        <taxon>Pezizomycotina</taxon>
        <taxon>Dothideomycetes</taxon>
        <taxon>Pleosporomycetidae</taxon>
        <taxon>Aulographales</taxon>
        <taxon>Aulographaceae</taxon>
    </lineage>
</organism>
<sequence>MSRRSLHRVGDRCRSEQHLFLLCRCWSSKTSFHAHGARSALPLSLFSPSWLRLQDRRQVNDRRWKGSWSCGSWAIMLNIS</sequence>